<name>A0A9N8CX66_PRORE</name>
<dbReference type="Proteomes" id="UP000834611">
    <property type="component" value="Unassembled WGS sequence"/>
</dbReference>
<evidence type="ECO:0008006" key="3">
    <source>
        <dbReference type="Google" id="ProtNLM"/>
    </source>
</evidence>
<dbReference type="InterPro" id="IPR048813">
    <property type="entry name" value="GP7-like"/>
</dbReference>
<evidence type="ECO:0000313" key="1">
    <source>
        <dbReference type="EMBL" id="CAB5678956.1"/>
    </source>
</evidence>
<sequence length="329" mass="36635">MPQALTLADWAKRQDPNSKQAKIVELLNQSNEILDDMVFVEGNLPTGHRTTVRTGLPSATWRLLNYGVPPSKSTTAQVTDSTGMLETYSEVDKELADINGNTSEFLLSEAQAFIESMNQQMAETLFYGDTTVHAQRFTGLSARFNDLNAKNGVNIIDAGGTGSNLTSIWLVVWGQNTVHGIYPKGSKAGLEQKHLGEVTLEDKDGGKYQGYRTHFQWKNGLTMRDWRYVVRIANVDLSKLTKDPEAAGAIDLPDLLIQAIEKIPNLSMGKPVFYCNQQVRSWMRRQIKNSKNVNISMQEVAGKKVVSFDEIPVRRTDAILTTEDQVVAK</sequence>
<protein>
    <recommendedName>
        <fullName evidence="3">Phage protein</fullName>
    </recommendedName>
</protein>
<gene>
    <name evidence="1" type="ORF">GHA_01167</name>
</gene>
<dbReference type="EMBL" id="CAHPSF010000002">
    <property type="protein sequence ID" value="CAB5678956.1"/>
    <property type="molecule type" value="Genomic_DNA"/>
</dbReference>
<proteinExistence type="predicted"/>
<reference evidence="1" key="1">
    <citation type="submission" date="2020-05" db="EMBL/GenBank/DDBJ databases">
        <authorList>
            <person name="Delgado-Blas J."/>
        </authorList>
    </citation>
    <scope>NUCLEOTIDE SEQUENCE</scope>
    <source>
        <strain evidence="1">BB1453</strain>
    </source>
</reference>
<evidence type="ECO:0000313" key="2">
    <source>
        <dbReference type="Proteomes" id="UP000834611"/>
    </source>
</evidence>
<dbReference type="NCBIfam" id="NF045672">
    <property type="entry name" value="MCP_gp7_epsi_15"/>
    <property type="match status" value="1"/>
</dbReference>
<comment type="caution">
    <text evidence="1">The sequence shown here is derived from an EMBL/GenBank/DDBJ whole genome shotgun (WGS) entry which is preliminary data.</text>
</comment>
<accession>A0A9N8CX66</accession>
<dbReference type="Pfam" id="PF20911">
    <property type="entry name" value="GP7"/>
    <property type="match status" value="1"/>
</dbReference>
<organism evidence="1 2">
    <name type="scientific">Providencia rettgeri</name>
    <dbReference type="NCBI Taxonomy" id="587"/>
    <lineage>
        <taxon>Bacteria</taxon>
        <taxon>Pseudomonadati</taxon>
        <taxon>Pseudomonadota</taxon>
        <taxon>Gammaproteobacteria</taxon>
        <taxon>Enterobacterales</taxon>
        <taxon>Morganellaceae</taxon>
        <taxon>Providencia</taxon>
    </lineage>
</organism>
<dbReference type="RefSeq" id="WP_181487974.1">
    <property type="nucleotide sequence ID" value="NZ_CAHPRV010000001.1"/>
</dbReference>
<dbReference type="AlphaFoldDB" id="A0A9N8CX66"/>